<keyword evidence="4" id="KW-1185">Reference proteome</keyword>
<dbReference type="OrthoDB" id="9810718at2"/>
<name>A0A5E4PJC3_9COXI</name>
<organism evidence="3 4">
    <name type="scientific">Aquicella siphonis</name>
    <dbReference type="NCBI Taxonomy" id="254247"/>
    <lineage>
        <taxon>Bacteria</taxon>
        <taxon>Pseudomonadati</taxon>
        <taxon>Pseudomonadota</taxon>
        <taxon>Gammaproteobacteria</taxon>
        <taxon>Legionellales</taxon>
        <taxon>Coxiellaceae</taxon>
        <taxon>Aquicella</taxon>
    </lineage>
</organism>
<dbReference type="PANTHER" id="PTHR33393:SF11">
    <property type="entry name" value="POLYGLUTAMINE SYNTHESIS ACCESSORY PROTEIN RV0574C-RELATED"/>
    <property type="match status" value="1"/>
</dbReference>
<dbReference type="Pfam" id="PF09587">
    <property type="entry name" value="PGA_cap"/>
    <property type="match status" value="1"/>
</dbReference>
<proteinExistence type="inferred from homology"/>
<dbReference type="InterPro" id="IPR052169">
    <property type="entry name" value="CW_Biosynth-Accessory"/>
</dbReference>
<comment type="similarity">
    <text evidence="1">Belongs to the CapA family.</text>
</comment>
<evidence type="ECO:0000313" key="4">
    <source>
        <dbReference type="Proteomes" id="UP000324194"/>
    </source>
</evidence>
<dbReference type="SUPFAM" id="SSF56300">
    <property type="entry name" value="Metallo-dependent phosphatases"/>
    <property type="match status" value="1"/>
</dbReference>
<dbReference type="InterPro" id="IPR029052">
    <property type="entry name" value="Metallo-depent_PP-like"/>
</dbReference>
<dbReference type="CDD" id="cd07381">
    <property type="entry name" value="MPP_CapA"/>
    <property type="match status" value="1"/>
</dbReference>
<evidence type="ECO:0000313" key="3">
    <source>
        <dbReference type="EMBL" id="VVC77179.1"/>
    </source>
</evidence>
<reference evidence="3 4" key="1">
    <citation type="submission" date="2019-08" db="EMBL/GenBank/DDBJ databases">
        <authorList>
            <person name="Guy L."/>
        </authorList>
    </citation>
    <scope>NUCLEOTIDE SEQUENCE [LARGE SCALE GENOMIC DNA]</scope>
    <source>
        <strain evidence="3 4">SGT-108</strain>
    </source>
</reference>
<sequence length="376" mass="42714">MTSHAKGNIRLYLGGDVMTGRGIDQILPQSVNPRLFESYVKDAREYVFLAEQANGKIQYPVAEDYIWGDALKIWLELQPDVRIINLETAITQNEDHDAHKGIHYRMHPGNVCVLNAAKMDICVLSNNHILDWGQAGLKETLDTLKHAHIDYAGAGENIFQAMKPAVFQLDLNRRILVFSAGMLSSGIPLGWAAATHHAGVYYLPELSHEILIKTADHINQYRQSADLVIFSLHWGSNWGYDVSEAFQTFARGLIDDAKVDVIFGHSSHHPRPIEIYHGKPILYGCGDFINDYEGIGGHEEFRSDLTLMYFLDFDAESLQFIKITLVPMQIRQLRLHNAGQNDIQWLYKKINQYLMSDTPFTIQNRCLVYETGIAER</sequence>
<evidence type="ECO:0000259" key="2">
    <source>
        <dbReference type="SMART" id="SM00854"/>
    </source>
</evidence>
<dbReference type="RefSeq" id="WP_148340571.1">
    <property type="nucleotide sequence ID" value="NZ_LR699120.1"/>
</dbReference>
<dbReference type="SMART" id="SM00854">
    <property type="entry name" value="PGA_cap"/>
    <property type="match status" value="1"/>
</dbReference>
<dbReference type="AlphaFoldDB" id="A0A5E4PJC3"/>
<protein>
    <submittedName>
        <fullName evidence="3">Capsule biosynthesis protein CapA</fullName>
    </submittedName>
</protein>
<feature type="domain" description="Capsule synthesis protein CapA" evidence="2">
    <location>
        <begin position="10"/>
        <end position="292"/>
    </location>
</feature>
<dbReference type="InterPro" id="IPR019079">
    <property type="entry name" value="Capsule_synth_CapA"/>
</dbReference>
<dbReference type="PANTHER" id="PTHR33393">
    <property type="entry name" value="POLYGLUTAMINE SYNTHESIS ACCESSORY PROTEIN RV0574C-RELATED"/>
    <property type="match status" value="1"/>
</dbReference>
<dbReference type="Gene3D" id="3.60.21.10">
    <property type="match status" value="1"/>
</dbReference>
<evidence type="ECO:0000256" key="1">
    <source>
        <dbReference type="ARBA" id="ARBA00005662"/>
    </source>
</evidence>
<dbReference type="Proteomes" id="UP000324194">
    <property type="component" value="Chromosome 2"/>
</dbReference>
<dbReference type="KEGG" id="asip:AQUSIP_25060"/>
<dbReference type="EMBL" id="LR699120">
    <property type="protein sequence ID" value="VVC77179.1"/>
    <property type="molecule type" value="Genomic_DNA"/>
</dbReference>
<accession>A0A5E4PJC3</accession>
<gene>
    <name evidence="3" type="primary">capA</name>
    <name evidence="3" type="ORF">AQUSIP_25060</name>
</gene>